<protein>
    <recommendedName>
        <fullName evidence="4">T. brucei spp.-specific protein</fullName>
    </recommendedName>
</protein>
<dbReference type="Proteomes" id="UP000002316">
    <property type="component" value="Chromosome 9"/>
</dbReference>
<proteinExistence type="predicted"/>
<sequence length="152" mass="16611">MHTCLPHVFPSFCFCILSVLSIHLLPRSSFARCVLVGVRTGSDGDLLYGWMDGAFDLVSLLFVSHHEGVKVATATDLEFGHLRVLLHLHTTGILATANSKELLEVLDLTRHFCPLGVTLQGISCHLCDAQRRHTEGHDGMGGGFVCVCWGNK</sequence>
<gene>
    <name evidence="2" type="ORF">TbgDal_IX720</name>
</gene>
<evidence type="ECO:0008006" key="4">
    <source>
        <dbReference type="Google" id="ProtNLM"/>
    </source>
</evidence>
<dbReference type="EMBL" id="FN554972">
    <property type="protein sequence ID" value="CBH13999.1"/>
    <property type="molecule type" value="Genomic_DNA"/>
</dbReference>
<evidence type="ECO:0000313" key="3">
    <source>
        <dbReference type="Proteomes" id="UP000002316"/>
    </source>
</evidence>
<organism evidence="2 3">
    <name type="scientific">Trypanosoma brucei gambiense (strain MHOM/CI/86/DAL972)</name>
    <dbReference type="NCBI Taxonomy" id="679716"/>
    <lineage>
        <taxon>Eukaryota</taxon>
        <taxon>Discoba</taxon>
        <taxon>Euglenozoa</taxon>
        <taxon>Kinetoplastea</taxon>
        <taxon>Metakinetoplastina</taxon>
        <taxon>Trypanosomatida</taxon>
        <taxon>Trypanosomatidae</taxon>
        <taxon>Trypanosoma</taxon>
    </lineage>
</organism>
<dbReference type="KEGG" id="tbg:TbgDal_IX720"/>
<evidence type="ECO:0000256" key="1">
    <source>
        <dbReference type="SAM" id="SignalP"/>
    </source>
</evidence>
<reference evidence="3" key="1">
    <citation type="journal article" date="2010" name="PLoS Negl. Trop. Dis.">
        <title>The genome sequence of Trypanosoma brucei gambiense, causative agent of chronic human african trypanosomiasis.</title>
        <authorList>
            <person name="Jackson A.P."/>
            <person name="Sanders M."/>
            <person name="Berry A."/>
            <person name="McQuillan J."/>
            <person name="Aslett M.A."/>
            <person name="Quail M.A."/>
            <person name="Chukualim B."/>
            <person name="Capewell P."/>
            <person name="MacLeod A."/>
            <person name="Melville S.E."/>
            <person name="Gibson W."/>
            <person name="Barry J.D."/>
            <person name="Berriman M."/>
            <person name="Hertz-Fowler C."/>
        </authorList>
    </citation>
    <scope>NUCLEOTIDE SEQUENCE [LARGE SCALE GENOMIC DNA]</scope>
    <source>
        <strain evidence="3">MHOM/CI/86/DAL972</strain>
    </source>
</reference>
<feature type="chain" id="PRO_5003005821" description="T. brucei spp.-specific protein" evidence="1">
    <location>
        <begin position="32"/>
        <end position="152"/>
    </location>
</feature>
<feature type="signal peptide" evidence="1">
    <location>
        <begin position="1"/>
        <end position="31"/>
    </location>
</feature>
<dbReference type="GeneID" id="23860764"/>
<dbReference type="AlphaFoldDB" id="C9ZX57"/>
<keyword evidence="1" id="KW-0732">Signal</keyword>
<name>C9ZX57_TRYB9</name>
<accession>C9ZX57</accession>
<evidence type="ECO:0000313" key="2">
    <source>
        <dbReference type="EMBL" id="CBH13999.1"/>
    </source>
</evidence>
<dbReference type="RefSeq" id="XP_011776272.1">
    <property type="nucleotide sequence ID" value="XM_011777970.1"/>
</dbReference>